<organism evidence="4 5">
    <name type="scientific">Lentisphaera profundi</name>
    <dbReference type="NCBI Taxonomy" id="1658616"/>
    <lineage>
        <taxon>Bacteria</taxon>
        <taxon>Pseudomonadati</taxon>
        <taxon>Lentisphaerota</taxon>
        <taxon>Lentisphaeria</taxon>
        <taxon>Lentisphaerales</taxon>
        <taxon>Lentisphaeraceae</taxon>
        <taxon>Lentisphaera</taxon>
    </lineage>
</organism>
<dbReference type="InterPro" id="IPR006640">
    <property type="entry name" value="SprT-like_domain"/>
</dbReference>
<keyword evidence="5" id="KW-1185">Reference proteome</keyword>
<evidence type="ECO:0000259" key="2">
    <source>
        <dbReference type="Pfam" id="PF10979"/>
    </source>
</evidence>
<feature type="domain" description="SprT-like" evidence="1">
    <location>
        <begin position="34"/>
        <end position="110"/>
    </location>
</feature>
<dbReference type="InterPro" id="IPR024498">
    <property type="entry name" value="DUF2786"/>
</dbReference>
<evidence type="ECO:0000313" key="4">
    <source>
        <dbReference type="EMBL" id="WDE99075.1"/>
    </source>
</evidence>
<accession>A0ABY7VY25</accession>
<sequence length="332" mass="38624">MSNIHDKQDSYRAWYLRLRQCASQTLQVYTLECPTISISPDLSKTLGKWIHSKNEICLAEDIFIHFPWSQVILIFKHELAHMIADLVYDGQNESAHGESFQRVCTELNISAEASMRSPQKQSSLNDKINKLLALSKSSNSHEAQTAASKAQELTDKYNLTPHKHEFSFRSIGSGFKRCPLWHSQIINICSRYFYVKALKNYSSLEKLYFFEIYGEVQNLDTAEYIYNFLYHQGQELWFQNKQAGQRRESFLLGLYEGFQERFKANKNASENSLIHLRNPALQSFFDKLNPRTRPVSYRYKADQSLYQKGKLIGQQLNAPKALKIKKAQKRLN</sequence>
<protein>
    <submittedName>
        <fullName evidence="4">DUF2786 domain-containing protein</fullName>
    </submittedName>
</protein>
<dbReference type="Pfam" id="PF23771">
    <property type="entry name" value="DUF7168"/>
    <property type="match status" value="1"/>
</dbReference>
<dbReference type="EMBL" id="CP117812">
    <property type="protein sequence ID" value="WDE99075.1"/>
    <property type="molecule type" value="Genomic_DNA"/>
</dbReference>
<reference evidence="4 5" key="1">
    <citation type="submission" date="2023-02" db="EMBL/GenBank/DDBJ databases">
        <title>Genome sequence of Lentisphaera profundi SAORIC-696.</title>
        <authorList>
            <person name="Kim e."/>
            <person name="Cho J.-C."/>
            <person name="Choi A."/>
            <person name="Kang I."/>
        </authorList>
    </citation>
    <scope>NUCLEOTIDE SEQUENCE [LARGE SCALE GENOMIC DNA]</scope>
    <source>
        <strain evidence="4 5">SAORIC-696</strain>
    </source>
</reference>
<name>A0ABY7VY25_9BACT</name>
<evidence type="ECO:0000259" key="1">
    <source>
        <dbReference type="Pfam" id="PF10263"/>
    </source>
</evidence>
<dbReference type="Pfam" id="PF10263">
    <property type="entry name" value="SprT-like"/>
    <property type="match status" value="1"/>
</dbReference>
<evidence type="ECO:0000313" key="5">
    <source>
        <dbReference type="Proteomes" id="UP001214250"/>
    </source>
</evidence>
<gene>
    <name evidence="4" type="ORF">PQO03_14655</name>
</gene>
<proteinExistence type="predicted"/>
<dbReference type="RefSeq" id="WP_274153937.1">
    <property type="nucleotide sequence ID" value="NZ_CP117812.1"/>
</dbReference>
<dbReference type="Proteomes" id="UP001214250">
    <property type="component" value="Chromosome 2"/>
</dbReference>
<evidence type="ECO:0000259" key="3">
    <source>
        <dbReference type="Pfam" id="PF23771"/>
    </source>
</evidence>
<feature type="domain" description="DUF7168" evidence="3">
    <location>
        <begin position="174"/>
        <end position="291"/>
    </location>
</feature>
<dbReference type="Pfam" id="PF10979">
    <property type="entry name" value="DUF2786"/>
    <property type="match status" value="1"/>
</dbReference>
<dbReference type="InterPro" id="IPR055592">
    <property type="entry name" value="DUF7168"/>
</dbReference>
<feature type="domain" description="DUF2786" evidence="2">
    <location>
        <begin position="126"/>
        <end position="160"/>
    </location>
</feature>